<dbReference type="InterPro" id="IPR027303">
    <property type="entry name" value="Gln_synth_gly_rich_site"/>
</dbReference>
<dbReference type="GO" id="GO:0005524">
    <property type="term" value="F:ATP binding"/>
    <property type="evidence" value="ECO:0007669"/>
    <property type="project" value="UniProtKB-KW"/>
</dbReference>
<dbReference type="Proteomes" id="UP001652620">
    <property type="component" value="Unplaced"/>
</dbReference>
<evidence type="ECO:0000256" key="7">
    <source>
        <dbReference type="PROSITE-ProRule" id="PRU01330"/>
    </source>
</evidence>
<dbReference type="GO" id="GO:0005737">
    <property type="term" value="C:cytoplasm"/>
    <property type="evidence" value="ECO:0007669"/>
    <property type="project" value="TreeGrafter"/>
</dbReference>
<evidence type="ECO:0000313" key="14">
    <source>
        <dbReference type="RefSeq" id="XP_011207797.1"/>
    </source>
</evidence>
<dbReference type="InterPro" id="IPR008146">
    <property type="entry name" value="Gln_synth_cat_dom"/>
</dbReference>
<dbReference type="InterPro" id="IPR008147">
    <property type="entry name" value="Gln_synt_N"/>
</dbReference>
<accession>A0A034WM87</accession>
<keyword evidence="5 9" id="KW-0547">Nucleotide-binding</keyword>
<dbReference type="PROSITE" id="PS00180">
    <property type="entry name" value="GLNA_1"/>
    <property type="match status" value="1"/>
</dbReference>
<dbReference type="InterPro" id="IPR027302">
    <property type="entry name" value="Gln_synth_N_conserv_site"/>
</dbReference>
<dbReference type="CTD" id="33172"/>
<evidence type="ECO:0000256" key="4">
    <source>
        <dbReference type="ARBA" id="ARBA00022598"/>
    </source>
</evidence>
<evidence type="ECO:0000256" key="9">
    <source>
        <dbReference type="RuleBase" id="RU004356"/>
    </source>
</evidence>
<dbReference type="PANTHER" id="PTHR20852">
    <property type="entry name" value="GLUTAMINE SYNTHETASE"/>
    <property type="match status" value="1"/>
</dbReference>
<evidence type="ECO:0000256" key="8">
    <source>
        <dbReference type="RuleBase" id="RU000384"/>
    </source>
</evidence>
<dbReference type="PANTHER" id="PTHR20852:SF44">
    <property type="entry name" value="GLUTAMINE SYNTHETASE 1, MITOCHONDRIAL"/>
    <property type="match status" value="1"/>
</dbReference>
<comment type="catalytic activity">
    <reaction evidence="9">
        <text>L-glutamate + NH4(+) + ATP = L-glutamine + ADP + phosphate + H(+)</text>
        <dbReference type="Rhea" id="RHEA:16169"/>
        <dbReference type="ChEBI" id="CHEBI:15378"/>
        <dbReference type="ChEBI" id="CHEBI:28938"/>
        <dbReference type="ChEBI" id="CHEBI:29985"/>
        <dbReference type="ChEBI" id="CHEBI:30616"/>
        <dbReference type="ChEBI" id="CHEBI:43474"/>
        <dbReference type="ChEBI" id="CHEBI:58359"/>
        <dbReference type="ChEBI" id="CHEBI:456216"/>
        <dbReference type="EC" id="6.3.1.2"/>
    </reaction>
</comment>
<dbReference type="GO" id="GO:0006542">
    <property type="term" value="P:glutamine biosynthetic process"/>
    <property type="evidence" value="ECO:0007669"/>
    <property type="project" value="InterPro"/>
</dbReference>
<dbReference type="PROSITE" id="PS00181">
    <property type="entry name" value="GLNA_ATP"/>
    <property type="match status" value="1"/>
</dbReference>
<feature type="domain" description="GS catalytic" evidence="11">
    <location>
        <begin position="152"/>
        <end position="402"/>
    </location>
</feature>
<dbReference type="RefSeq" id="XP_011207797.2">
    <property type="nucleotide sequence ID" value="XM_011209495.4"/>
</dbReference>
<dbReference type="EC" id="6.3.1.2" evidence="3 9"/>
<evidence type="ECO:0000256" key="2">
    <source>
        <dbReference type="ARBA" id="ARBA00011823"/>
    </source>
</evidence>
<dbReference type="EMBL" id="GAKP01002286">
    <property type="protein sequence ID" value="JAC56666.1"/>
    <property type="molecule type" value="Transcribed_RNA"/>
</dbReference>
<keyword evidence="6 9" id="KW-0067">ATP-binding</keyword>
<dbReference type="PROSITE" id="PS51986">
    <property type="entry name" value="GS_BETA_GRASP"/>
    <property type="match status" value="1"/>
</dbReference>
<dbReference type="SMART" id="SM01230">
    <property type="entry name" value="Gln-synt_C"/>
    <property type="match status" value="1"/>
</dbReference>
<dbReference type="AlphaFoldDB" id="A0A034WM87"/>
<dbReference type="InterPro" id="IPR050292">
    <property type="entry name" value="Glutamine_Synthetase"/>
</dbReference>
<dbReference type="FunFam" id="3.10.20.70:FF:000004">
    <property type="entry name" value="Glutamine synthetase"/>
    <property type="match status" value="1"/>
</dbReference>
<comment type="subunit">
    <text evidence="2">Homooctamer.</text>
</comment>
<dbReference type="InterPro" id="IPR036651">
    <property type="entry name" value="Gln_synt_N_sf"/>
</dbReference>
<sequence>MALRCASLFINKEFAASSSFLFQFRNLNMTSVRQTHFLRNSPNAALSKTLLDRYRTLETPKNLVQATYLWIDGTGENIRLKDRVLNKVPKSVEDLPNWQYDGSSTYQASGENSDTTLIPRAIYRDPFKPGQNDIIVMCDTYTSEGKPTPSNKRAACQAAIEKVIDQEPWFGIEQEYTLLDIEGRPFGWPEGGFPAPQGPYYCAVGADRVYARDLVEAHATACLYAGIDFAGTNAEVMPAQWEYQVGPSIGLKAGDDLWVSRYILQRIAEEYGIVVTFDPKPMDGPWNGAGAHHNFSTKAMRADGGMKVIEEAIKKLSKQQERHIRAYDPKEGKDNERRLVGRLETSSIDKFSWGIANRGTSVRIPRGVASAGKGYFEDRRPSSNCDPYAVCNALVRTCLLNE</sequence>
<reference evidence="12" key="1">
    <citation type="journal article" date="2014" name="BMC Genomics">
        <title>Characterizing the developmental transcriptome of the oriental fruit fly, Bactrocera dorsalis (Diptera: Tephritidae) through comparative genomic analysis with Drosophila melanogaster utilizing modENCODE datasets.</title>
        <authorList>
            <person name="Geib S.M."/>
            <person name="Calla B."/>
            <person name="Hall B."/>
            <person name="Hou S."/>
            <person name="Manoukis N.C."/>
        </authorList>
    </citation>
    <scope>NUCLEOTIDE SEQUENCE</scope>
    <source>
        <strain evidence="12">Punador</strain>
    </source>
</reference>
<dbReference type="SUPFAM" id="SSF54368">
    <property type="entry name" value="Glutamine synthetase, N-terminal domain"/>
    <property type="match status" value="1"/>
</dbReference>
<organism evidence="12">
    <name type="scientific">Bactrocera dorsalis</name>
    <name type="common">Oriental fruit fly</name>
    <name type="synonym">Dacus dorsalis</name>
    <dbReference type="NCBI Taxonomy" id="27457"/>
    <lineage>
        <taxon>Eukaryota</taxon>
        <taxon>Metazoa</taxon>
        <taxon>Ecdysozoa</taxon>
        <taxon>Arthropoda</taxon>
        <taxon>Hexapoda</taxon>
        <taxon>Insecta</taxon>
        <taxon>Pterygota</taxon>
        <taxon>Neoptera</taxon>
        <taxon>Endopterygota</taxon>
        <taxon>Diptera</taxon>
        <taxon>Brachycera</taxon>
        <taxon>Muscomorpha</taxon>
        <taxon>Tephritoidea</taxon>
        <taxon>Tephritidae</taxon>
        <taxon>Bactrocera</taxon>
        <taxon>Bactrocera</taxon>
    </lineage>
</organism>
<dbReference type="SUPFAM" id="SSF55931">
    <property type="entry name" value="Glutamine synthetase/guanido kinase"/>
    <property type="match status" value="1"/>
</dbReference>
<evidence type="ECO:0000259" key="10">
    <source>
        <dbReference type="PROSITE" id="PS51986"/>
    </source>
</evidence>
<evidence type="ECO:0000256" key="5">
    <source>
        <dbReference type="ARBA" id="ARBA00022741"/>
    </source>
</evidence>
<dbReference type="RefSeq" id="XP_011207797.1">
    <property type="nucleotide sequence ID" value="XM_011209495.3"/>
</dbReference>
<dbReference type="OrthoDB" id="1936100at2759"/>
<protein>
    <recommendedName>
        <fullName evidence="3 9">Glutamine synthetase</fullName>
        <ecNumber evidence="3 9">6.3.1.2</ecNumber>
    </recommendedName>
</protein>
<gene>
    <name evidence="12" type="primary">GLNA1</name>
    <name evidence="14" type="synonym">LOC105229306</name>
</gene>
<evidence type="ECO:0000256" key="1">
    <source>
        <dbReference type="ARBA" id="ARBA00009897"/>
    </source>
</evidence>
<dbReference type="Gene3D" id="3.30.590.10">
    <property type="entry name" value="Glutamine synthetase/guanido kinase, catalytic domain"/>
    <property type="match status" value="1"/>
</dbReference>
<evidence type="ECO:0000256" key="6">
    <source>
        <dbReference type="ARBA" id="ARBA00022840"/>
    </source>
</evidence>
<reference evidence="14" key="2">
    <citation type="submission" date="2022-04" db="UniProtKB">
        <authorList>
            <consortium name="RefSeq"/>
        </authorList>
    </citation>
    <scope>IDENTIFICATION</scope>
    <source>
        <strain evidence="14">Punador</strain>
    </source>
</reference>
<dbReference type="Gene3D" id="3.10.20.70">
    <property type="entry name" value="Glutamine synthetase, N-terminal domain"/>
    <property type="match status" value="1"/>
</dbReference>
<dbReference type="GO" id="GO:0004356">
    <property type="term" value="F:glutamine synthetase activity"/>
    <property type="evidence" value="ECO:0007669"/>
    <property type="project" value="UniProtKB-EC"/>
</dbReference>
<proteinExistence type="inferred from homology"/>
<dbReference type="KEGG" id="bdr:105229306"/>
<dbReference type="GeneID" id="105229306"/>
<comment type="similarity">
    <text evidence="1 7 8">Belongs to the glutamine synthetase family.</text>
</comment>
<keyword evidence="13" id="KW-1185">Reference proteome</keyword>
<dbReference type="FunFam" id="3.30.590.10:FF:000004">
    <property type="entry name" value="Glutamine synthetase"/>
    <property type="match status" value="1"/>
</dbReference>
<evidence type="ECO:0000313" key="12">
    <source>
        <dbReference type="EMBL" id="JAC56666.1"/>
    </source>
</evidence>
<feature type="domain" description="GS beta-grasp" evidence="10">
    <location>
        <begin position="62"/>
        <end position="145"/>
    </location>
</feature>
<evidence type="ECO:0000313" key="13">
    <source>
        <dbReference type="Proteomes" id="UP001652620"/>
    </source>
</evidence>
<evidence type="ECO:0000259" key="11">
    <source>
        <dbReference type="PROSITE" id="PS51987"/>
    </source>
</evidence>
<dbReference type="Pfam" id="PF00120">
    <property type="entry name" value="Gln-synt_C"/>
    <property type="match status" value="1"/>
</dbReference>
<evidence type="ECO:0000256" key="3">
    <source>
        <dbReference type="ARBA" id="ARBA00012937"/>
    </source>
</evidence>
<name>A0A034WM87_BACDO</name>
<keyword evidence="4 9" id="KW-0436">Ligase</keyword>
<dbReference type="InterPro" id="IPR014746">
    <property type="entry name" value="Gln_synth/guanido_kin_cat_dom"/>
</dbReference>
<dbReference type="PROSITE" id="PS51987">
    <property type="entry name" value="GS_CATALYTIC"/>
    <property type="match status" value="1"/>
</dbReference>